<evidence type="ECO:0000256" key="1">
    <source>
        <dbReference type="ARBA" id="ARBA00008676"/>
    </source>
</evidence>
<evidence type="ECO:0000313" key="7">
    <source>
        <dbReference type="Proteomes" id="UP000659496"/>
    </source>
</evidence>
<feature type="binding site" evidence="5">
    <location>
        <position position="82"/>
    </location>
    <ligand>
        <name>Mg(2+)</name>
        <dbReference type="ChEBI" id="CHEBI:18420"/>
    </ligand>
</feature>
<dbReference type="EMBL" id="JACSQY010000001">
    <property type="protein sequence ID" value="MBD7906934.1"/>
    <property type="molecule type" value="Genomic_DNA"/>
</dbReference>
<evidence type="ECO:0000313" key="6">
    <source>
        <dbReference type="EMBL" id="MBD7906934.1"/>
    </source>
</evidence>
<keyword evidence="7" id="KW-1185">Reference proteome</keyword>
<keyword evidence="5" id="KW-0479">Metal-binding</keyword>
<dbReference type="CDD" id="cd06557">
    <property type="entry name" value="KPHMT-like"/>
    <property type="match status" value="1"/>
</dbReference>
<dbReference type="SUPFAM" id="SSF51621">
    <property type="entry name" value="Phosphoenolpyruvate/pyruvate domain"/>
    <property type="match status" value="1"/>
</dbReference>
<evidence type="ECO:0000256" key="4">
    <source>
        <dbReference type="ARBA" id="ARBA00022679"/>
    </source>
</evidence>
<dbReference type="InterPro" id="IPR040442">
    <property type="entry name" value="Pyrv_kinase-like_dom_sf"/>
</dbReference>
<dbReference type="InterPro" id="IPR015813">
    <property type="entry name" value="Pyrv/PenolPyrv_kinase-like_dom"/>
</dbReference>
<dbReference type="NCBIfam" id="TIGR00222">
    <property type="entry name" value="panB"/>
    <property type="match status" value="1"/>
</dbReference>
<feature type="binding site" evidence="5">
    <location>
        <position position="82"/>
    </location>
    <ligand>
        <name>3-methyl-2-oxobutanoate</name>
        <dbReference type="ChEBI" id="CHEBI:11851"/>
    </ligand>
</feature>
<comment type="caution">
    <text evidence="6">The sequence shown here is derived from an EMBL/GenBank/DDBJ whole genome shotgun (WGS) entry which is preliminary data.</text>
</comment>
<comment type="catalytic activity">
    <reaction evidence="5">
        <text>(6R)-5,10-methylene-5,6,7,8-tetrahydrofolate + 3-methyl-2-oxobutanoate + H2O = 2-dehydropantoate + (6S)-5,6,7,8-tetrahydrofolate</text>
        <dbReference type="Rhea" id="RHEA:11824"/>
        <dbReference type="ChEBI" id="CHEBI:11561"/>
        <dbReference type="ChEBI" id="CHEBI:11851"/>
        <dbReference type="ChEBI" id="CHEBI:15377"/>
        <dbReference type="ChEBI" id="CHEBI:15636"/>
        <dbReference type="ChEBI" id="CHEBI:57453"/>
        <dbReference type="EC" id="2.1.2.11"/>
    </reaction>
</comment>
<comment type="function">
    <text evidence="5">Catalyzes the reversible reaction in which hydroxymethyl group from 5,10-methylenetetrahydrofolate is transferred onto alpha-ketoisovalerate to form ketopantoate.</text>
</comment>
<dbReference type="PANTHER" id="PTHR20881">
    <property type="entry name" value="3-METHYL-2-OXOBUTANOATE HYDROXYMETHYLTRANSFERASE"/>
    <property type="match status" value="1"/>
</dbReference>
<organism evidence="6 7">
    <name type="scientific">Sporosarcina gallistercoris</name>
    <dbReference type="NCBI Taxonomy" id="2762245"/>
    <lineage>
        <taxon>Bacteria</taxon>
        <taxon>Bacillati</taxon>
        <taxon>Bacillota</taxon>
        <taxon>Bacilli</taxon>
        <taxon>Bacillales</taxon>
        <taxon>Caryophanaceae</taxon>
        <taxon>Sporosarcina</taxon>
    </lineage>
</organism>
<gene>
    <name evidence="5 6" type="primary">panB</name>
    <name evidence="6" type="ORF">H9659_01140</name>
</gene>
<dbReference type="EC" id="2.1.2.11" evidence="5"/>
<comment type="subcellular location">
    <subcellularLocation>
        <location evidence="5">Cytoplasm</location>
    </subcellularLocation>
</comment>
<keyword evidence="4 5" id="KW-0808">Transferase</keyword>
<dbReference type="Pfam" id="PF02548">
    <property type="entry name" value="Pantoate_transf"/>
    <property type="match status" value="1"/>
</dbReference>
<dbReference type="GO" id="GO:0003864">
    <property type="term" value="F:3-methyl-2-oxobutanoate hydroxymethyltransferase activity"/>
    <property type="evidence" value="ECO:0007669"/>
    <property type="project" value="UniProtKB-EC"/>
</dbReference>
<sequence length="279" mass="29903">MKTITELKRMKTEGSKIVMMTAYDYPTAAFAEKSDVDLLLVGDSLGMVVLGYPSTVYVTSEDMIHHGKAVRRGARDTFLVVDLPFGTFRGSQDRILTEAIRVFQETGADALKVEGADEVLDTIQLLTSTGIPVVAHLGLLPQSASVIGGYKVQGKTADAARKLLDDAKLCEQAGACMIVVECIPHQLTAQLAAAVSIPVIGIGAGAEADGQVLVFHDLVKYGDHRLPKFAESFSDAGAVIQDGIRSYTNAVRTGTFPGKQHHFTMKEEELMNLYGGGSQ</sequence>
<feature type="binding site" evidence="5">
    <location>
        <begin position="43"/>
        <end position="44"/>
    </location>
    <ligand>
        <name>3-methyl-2-oxobutanoate</name>
        <dbReference type="ChEBI" id="CHEBI:11851"/>
    </ligand>
</feature>
<reference evidence="6 7" key="1">
    <citation type="submission" date="2020-08" db="EMBL/GenBank/DDBJ databases">
        <title>A Genomic Blueprint of the Chicken Gut Microbiome.</title>
        <authorList>
            <person name="Gilroy R."/>
            <person name="Ravi A."/>
            <person name="Getino M."/>
            <person name="Pursley I."/>
            <person name="Horton D.L."/>
            <person name="Alikhan N.-F."/>
            <person name="Baker D."/>
            <person name="Gharbi K."/>
            <person name="Hall N."/>
            <person name="Watson M."/>
            <person name="Adriaenssens E.M."/>
            <person name="Foster-Nyarko E."/>
            <person name="Jarju S."/>
            <person name="Secka A."/>
            <person name="Antonio M."/>
            <person name="Oren A."/>
            <person name="Chaudhuri R."/>
            <person name="La Ragione R.M."/>
            <person name="Hildebrand F."/>
            <person name="Pallen M.J."/>
        </authorList>
    </citation>
    <scope>NUCLEOTIDE SEQUENCE [LARGE SCALE GENOMIC DNA]</scope>
    <source>
        <strain evidence="6 7">Sa3CUA8</strain>
    </source>
</reference>
<feature type="binding site" evidence="5">
    <location>
        <position position="112"/>
    </location>
    <ligand>
        <name>3-methyl-2-oxobutanoate</name>
        <dbReference type="ChEBI" id="CHEBI:11851"/>
    </ligand>
</feature>
<comment type="cofactor">
    <cofactor evidence="5">
        <name>Mg(2+)</name>
        <dbReference type="ChEBI" id="CHEBI:18420"/>
    </cofactor>
    <text evidence="5">Binds 1 Mg(2+) ion per subunit.</text>
</comment>
<keyword evidence="5" id="KW-0963">Cytoplasm</keyword>
<name>A0ABR8PFJ3_9BACL</name>
<dbReference type="HAMAP" id="MF_00156">
    <property type="entry name" value="PanB"/>
    <property type="match status" value="1"/>
</dbReference>
<dbReference type="PIRSF" id="PIRSF000388">
    <property type="entry name" value="Pantoate_hydroxy_MeTrfase"/>
    <property type="match status" value="1"/>
</dbReference>
<dbReference type="NCBIfam" id="NF001452">
    <property type="entry name" value="PRK00311.1"/>
    <property type="match status" value="1"/>
</dbReference>
<evidence type="ECO:0000256" key="3">
    <source>
        <dbReference type="ARBA" id="ARBA00022655"/>
    </source>
</evidence>
<keyword evidence="3 5" id="KW-0566">Pantothenate biosynthesis</keyword>
<dbReference type="PANTHER" id="PTHR20881:SF0">
    <property type="entry name" value="3-METHYL-2-OXOBUTANOATE HYDROXYMETHYLTRANSFERASE"/>
    <property type="match status" value="1"/>
</dbReference>
<dbReference type="InterPro" id="IPR003700">
    <property type="entry name" value="Pantoate_hydroxy_MeTrfase"/>
</dbReference>
<protein>
    <recommendedName>
        <fullName evidence="5">3-methyl-2-oxobutanoate hydroxymethyltransferase</fullName>
        <ecNumber evidence="5">2.1.2.11</ecNumber>
    </recommendedName>
    <alternativeName>
        <fullName evidence="5">Ketopantoate hydroxymethyltransferase</fullName>
        <shortName evidence="5">KPHMT</shortName>
    </alternativeName>
</protein>
<evidence type="ECO:0000256" key="5">
    <source>
        <dbReference type="HAMAP-Rule" id="MF_00156"/>
    </source>
</evidence>
<proteinExistence type="inferred from homology"/>
<accession>A0ABR8PFJ3</accession>
<keyword evidence="5" id="KW-0460">Magnesium</keyword>
<dbReference type="Gene3D" id="3.20.20.60">
    <property type="entry name" value="Phosphoenolpyruvate-binding domains"/>
    <property type="match status" value="1"/>
</dbReference>
<comment type="pathway">
    <text evidence="5">Cofactor biosynthesis; (R)-pantothenate biosynthesis; (R)-pantoate from 3-methyl-2-oxobutanoate: step 1/2.</text>
</comment>
<dbReference type="RefSeq" id="WP_191688081.1">
    <property type="nucleotide sequence ID" value="NZ_JACSQY010000001.1"/>
</dbReference>
<evidence type="ECO:0000256" key="2">
    <source>
        <dbReference type="ARBA" id="ARBA00011424"/>
    </source>
</evidence>
<comment type="subunit">
    <text evidence="2 5">Homodecamer; pentamer of dimers.</text>
</comment>
<dbReference type="Proteomes" id="UP000659496">
    <property type="component" value="Unassembled WGS sequence"/>
</dbReference>
<feature type="binding site" evidence="5">
    <location>
        <position position="114"/>
    </location>
    <ligand>
        <name>Mg(2+)</name>
        <dbReference type="ChEBI" id="CHEBI:18420"/>
    </ligand>
</feature>
<feature type="binding site" evidence="5">
    <location>
        <position position="43"/>
    </location>
    <ligand>
        <name>Mg(2+)</name>
        <dbReference type="ChEBI" id="CHEBI:18420"/>
    </ligand>
</feature>
<comment type="similarity">
    <text evidence="1 5">Belongs to the PanB family.</text>
</comment>
<feature type="active site" description="Proton acceptor" evidence="5">
    <location>
        <position position="181"/>
    </location>
</feature>